<feature type="modified residue" description="4-aspartylphosphate" evidence="2">
    <location>
        <position position="52"/>
    </location>
</feature>
<evidence type="ECO:0000259" key="3">
    <source>
        <dbReference type="PROSITE" id="PS50110"/>
    </source>
</evidence>
<sequence length="123" mass="12731">MTTVLVVDDEPTIRELVVEVLRLEGYAAVGAADGRAALAAMEEAAPDLVLMDVMMPGLDGRAAYLAMRARPAGVAIPVVLMSAAADPARLPAGVAAFLPKPFDLEQLLGLVARLLPDGAGRPD</sequence>
<gene>
    <name evidence="4" type="ORF">AVDCRST_MAG19-4609</name>
</gene>
<dbReference type="PANTHER" id="PTHR44591:SF3">
    <property type="entry name" value="RESPONSE REGULATORY DOMAIN-CONTAINING PROTEIN"/>
    <property type="match status" value="1"/>
</dbReference>
<dbReference type="Pfam" id="PF00072">
    <property type="entry name" value="Response_reg"/>
    <property type="match status" value="1"/>
</dbReference>
<reference evidence="4" key="1">
    <citation type="submission" date="2020-02" db="EMBL/GenBank/DDBJ databases">
        <authorList>
            <person name="Meier V. D."/>
        </authorList>
    </citation>
    <scope>NUCLEOTIDE SEQUENCE</scope>
    <source>
        <strain evidence="4">AVDCRST_MAG19</strain>
    </source>
</reference>
<protein>
    <recommendedName>
        <fullName evidence="3">Response regulatory domain-containing protein</fullName>
    </recommendedName>
</protein>
<organism evidence="4">
    <name type="scientific">uncultured Thermomicrobiales bacterium</name>
    <dbReference type="NCBI Taxonomy" id="1645740"/>
    <lineage>
        <taxon>Bacteria</taxon>
        <taxon>Pseudomonadati</taxon>
        <taxon>Thermomicrobiota</taxon>
        <taxon>Thermomicrobia</taxon>
        <taxon>Thermomicrobiales</taxon>
        <taxon>environmental samples</taxon>
    </lineage>
</organism>
<evidence type="ECO:0000313" key="4">
    <source>
        <dbReference type="EMBL" id="CAA9585666.1"/>
    </source>
</evidence>
<evidence type="ECO:0000256" key="2">
    <source>
        <dbReference type="PROSITE-ProRule" id="PRU00169"/>
    </source>
</evidence>
<dbReference type="SUPFAM" id="SSF52172">
    <property type="entry name" value="CheY-like"/>
    <property type="match status" value="1"/>
</dbReference>
<keyword evidence="1 2" id="KW-0597">Phosphoprotein</keyword>
<feature type="domain" description="Response regulatory" evidence="3">
    <location>
        <begin position="3"/>
        <end position="115"/>
    </location>
</feature>
<dbReference type="SMART" id="SM00448">
    <property type="entry name" value="REC"/>
    <property type="match status" value="1"/>
</dbReference>
<dbReference type="PROSITE" id="PS50110">
    <property type="entry name" value="RESPONSE_REGULATORY"/>
    <property type="match status" value="1"/>
</dbReference>
<name>A0A6J4VQE6_9BACT</name>
<dbReference type="AlphaFoldDB" id="A0A6J4VQE6"/>
<dbReference type="InterPro" id="IPR050595">
    <property type="entry name" value="Bact_response_regulator"/>
</dbReference>
<dbReference type="PANTHER" id="PTHR44591">
    <property type="entry name" value="STRESS RESPONSE REGULATOR PROTEIN 1"/>
    <property type="match status" value="1"/>
</dbReference>
<dbReference type="GO" id="GO:0000160">
    <property type="term" value="P:phosphorelay signal transduction system"/>
    <property type="evidence" value="ECO:0007669"/>
    <property type="project" value="InterPro"/>
</dbReference>
<dbReference type="EMBL" id="CADCWL010000253">
    <property type="protein sequence ID" value="CAA9585666.1"/>
    <property type="molecule type" value="Genomic_DNA"/>
</dbReference>
<proteinExistence type="predicted"/>
<evidence type="ECO:0000256" key="1">
    <source>
        <dbReference type="ARBA" id="ARBA00022553"/>
    </source>
</evidence>
<accession>A0A6J4VQE6</accession>
<dbReference type="InterPro" id="IPR011006">
    <property type="entry name" value="CheY-like_superfamily"/>
</dbReference>
<dbReference type="InterPro" id="IPR001789">
    <property type="entry name" value="Sig_transdc_resp-reg_receiver"/>
</dbReference>
<dbReference type="Gene3D" id="3.40.50.2300">
    <property type="match status" value="1"/>
</dbReference>